<dbReference type="RefSeq" id="WP_112115028.1">
    <property type="nucleotide sequence ID" value="NZ_PRKZ01000002.1"/>
</dbReference>
<feature type="chain" id="PRO_5039048124" evidence="3">
    <location>
        <begin position="23"/>
        <end position="357"/>
    </location>
</feature>
<dbReference type="EMBL" id="PRKZ01000002">
    <property type="protein sequence ID" value="RAW51108.1"/>
    <property type="molecule type" value="Genomic_DNA"/>
</dbReference>
<sequence length="357" mass="37401">MRNYKISRRNFLAVAGTLTAAAALTACGGSASSTVASSTASSSVASDSTPAAASGTGKVTVYMPSPAGLADKLAEGFTAKTGIEVEQFQGTTGEILARLEAEAANPVADVVILASWSDGLSMKADDKLESYTPENADLIVDGWLDDDSVLFGYSASAVGVIYNTTVFSTLDADWKDLGNAEYKDQLAIPDPEKSGACKDFVAGYVVKNGWDDFQAMADNGMTVPGANKAALEAVTTGEVGILVAGVDYNAYSSKNKGEPLDIYYPAGGTIVNPRPAMILKTAPNMDNAKAFVDYLFSDEAQQLVANAYLLPGRTDIKCDKRSNLEDIPQITPDWDKMMAEASDDAAKINQICGASNG</sequence>
<dbReference type="GO" id="GO:0046872">
    <property type="term" value="F:metal ion binding"/>
    <property type="evidence" value="ECO:0007669"/>
    <property type="project" value="UniProtKB-KW"/>
</dbReference>
<dbReference type="CDD" id="cd13547">
    <property type="entry name" value="PBP2_Fbp_like_2"/>
    <property type="match status" value="1"/>
</dbReference>
<name>A0A329TQW0_9FIRM</name>
<comment type="caution">
    <text evidence="4">The sequence shown here is derived from an EMBL/GenBank/DDBJ whole genome shotgun (WGS) entry which is preliminary data.</text>
</comment>
<dbReference type="GO" id="GO:0030975">
    <property type="term" value="F:thiamine binding"/>
    <property type="evidence" value="ECO:0007669"/>
    <property type="project" value="TreeGrafter"/>
</dbReference>
<keyword evidence="2" id="KW-0408">Iron</keyword>
<evidence type="ECO:0000256" key="3">
    <source>
        <dbReference type="SAM" id="SignalP"/>
    </source>
</evidence>
<dbReference type="PIRSF" id="PIRSF002825">
    <property type="entry name" value="CfbpA"/>
    <property type="match status" value="1"/>
</dbReference>
<keyword evidence="1 3" id="KW-0732">Signal</keyword>
<feature type="signal peptide" evidence="3">
    <location>
        <begin position="1"/>
        <end position="22"/>
    </location>
</feature>
<dbReference type="Gene3D" id="3.40.190.10">
    <property type="entry name" value="Periplasmic binding protein-like II"/>
    <property type="match status" value="2"/>
</dbReference>
<gene>
    <name evidence="4" type="ORF">C4N25_03630</name>
</gene>
<dbReference type="PROSITE" id="PS51318">
    <property type="entry name" value="TAT"/>
    <property type="match status" value="1"/>
</dbReference>
<proteinExistence type="predicted"/>
<dbReference type="InterPro" id="IPR026045">
    <property type="entry name" value="Ferric-bd"/>
</dbReference>
<dbReference type="InterPro" id="IPR006311">
    <property type="entry name" value="TAT_signal"/>
</dbReference>
<evidence type="ECO:0000256" key="2">
    <source>
        <dbReference type="PIRSR" id="PIRSR002825-1"/>
    </source>
</evidence>
<dbReference type="PANTHER" id="PTHR30006">
    <property type="entry name" value="THIAMINE-BINDING PERIPLASMIC PROTEIN-RELATED"/>
    <property type="match status" value="1"/>
</dbReference>
<dbReference type="GO" id="GO:0030976">
    <property type="term" value="F:thiamine pyrophosphate binding"/>
    <property type="evidence" value="ECO:0007669"/>
    <property type="project" value="TreeGrafter"/>
</dbReference>
<evidence type="ECO:0000313" key="5">
    <source>
        <dbReference type="Proteomes" id="UP000251634"/>
    </source>
</evidence>
<evidence type="ECO:0000256" key="1">
    <source>
        <dbReference type="ARBA" id="ARBA00022729"/>
    </source>
</evidence>
<feature type="binding site" evidence="2">
    <location>
        <position position="248"/>
    </location>
    <ligand>
        <name>Fe cation</name>
        <dbReference type="ChEBI" id="CHEBI:24875"/>
    </ligand>
</feature>
<dbReference type="GO" id="GO:0015888">
    <property type="term" value="P:thiamine transport"/>
    <property type="evidence" value="ECO:0007669"/>
    <property type="project" value="TreeGrafter"/>
</dbReference>
<protein>
    <submittedName>
        <fullName evidence="4">ABC transporter substrate-binding protein</fullName>
    </submittedName>
</protein>
<dbReference type="PANTHER" id="PTHR30006:SF2">
    <property type="entry name" value="ABC TRANSPORTER SUBSTRATE-BINDING PROTEIN"/>
    <property type="match status" value="1"/>
</dbReference>
<dbReference type="PROSITE" id="PS51257">
    <property type="entry name" value="PROKAR_LIPOPROTEIN"/>
    <property type="match status" value="1"/>
</dbReference>
<dbReference type="AlphaFoldDB" id="A0A329TQW0"/>
<keyword evidence="2" id="KW-0479">Metal-binding</keyword>
<dbReference type="GO" id="GO:0030288">
    <property type="term" value="C:outer membrane-bounded periplasmic space"/>
    <property type="evidence" value="ECO:0007669"/>
    <property type="project" value="TreeGrafter"/>
</dbReference>
<dbReference type="SUPFAM" id="SSF53850">
    <property type="entry name" value="Periplasmic binding protein-like II"/>
    <property type="match status" value="1"/>
</dbReference>
<evidence type="ECO:0000313" key="4">
    <source>
        <dbReference type="EMBL" id="RAW51108.1"/>
    </source>
</evidence>
<organism evidence="4 5">
    <name type="scientific">Faecalibacterium prausnitzii</name>
    <dbReference type="NCBI Taxonomy" id="853"/>
    <lineage>
        <taxon>Bacteria</taxon>
        <taxon>Bacillati</taxon>
        <taxon>Bacillota</taxon>
        <taxon>Clostridia</taxon>
        <taxon>Eubacteriales</taxon>
        <taxon>Oscillospiraceae</taxon>
        <taxon>Faecalibacterium</taxon>
    </lineage>
</organism>
<reference evidence="4 5" key="1">
    <citation type="submission" date="2018-02" db="EMBL/GenBank/DDBJ databases">
        <title>Complete genome sequencing of Faecalibacterium prausnitzii strains isolated from the human gut.</title>
        <authorList>
            <person name="Fitzgerald B.C."/>
            <person name="Shkoporov A.N."/>
            <person name="Ross P.R."/>
            <person name="Hill C."/>
        </authorList>
    </citation>
    <scope>NUCLEOTIDE SEQUENCE [LARGE SCALE GENOMIC DNA]</scope>
    <source>
        <strain evidence="4 5">APC942/8-14-2</strain>
    </source>
</reference>
<accession>A0A329TQW0</accession>
<dbReference type="Pfam" id="PF13343">
    <property type="entry name" value="SBP_bac_6"/>
    <property type="match status" value="1"/>
</dbReference>
<dbReference type="Proteomes" id="UP000251634">
    <property type="component" value="Unassembled WGS sequence"/>
</dbReference>